<dbReference type="EMBL" id="ML978066">
    <property type="protein sequence ID" value="KAF2020727.1"/>
    <property type="molecule type" value="Genomic_DNA"/>
</dbReference>
<dbReference type="GO" id="GO:0008270">
    <property type="term" value="F:zinc ion binding"/>
    <property type="evidence" value="ECO:0007669"/>
    <property type="project" value="UniProtKB-KW"/>
</dbReference>
<dbReference type="InterPro" id="IPR040107">
    <property type="entry name" value="Snu23"/>
</dbReference>
<evidence type="ECO:0000256" key="3">
    <source>
        <dbReference type="ARBA" id="ARBA00022833"/>
    </source>
</evidence>
<gene>
    <name evidence="7" type="ORF">BU24DRAFT_7643</name>
</gene>
<dbReference type="AlphaFoldDB" id="A0A6A5Y6T0"/>
<keyword evidence="4" id="KW-0539">Nucleus</keyword>
<feature type="compositionally biased region" description="Basic residues" evidence="5">
    <location>
        <begin position="186"/>
        <end position="197"/>
    </location>
</feature>
<evidence type="ECO:0000313" key="8">
    <source>
        <dbReference type="Proteomes" id="UP000799778"/>
    </source>
</evidence>
<evidence type="ECO:0000313" key="7">
    <source>
        <dbReference type="EMBL" id="KAF2020727.1"/>
    </source>
</evidence>
<sequence>MSSQKQGAYGGAKTGGDTHRKTWDREEYAQRAKDHDHKSKEESKARYEAALAGKKYHRRASTPPDVRATEARQARLDVASRVGTTVLVGASAATGKRGKGAGFYCEACDLTFKDHLSYVEHSNSIQHLRAIGQSTEVAVATLEDVRNRLLWLKRKRDEEQRDVVVDLDTRLERNRLTEEQEQEEKRRKRREKRKNKKKADDDNVMKYESDDDGVIR</sequence>
<proteinExistence type="predicted"/>
<dbReference type="PROSITE" id="PS00028">
    <property type="entry name" value="ZINC_FINGER_C2H2_1"/>
    <property type="match status" value="1"/>
</dbReference>
<accession>A0A6A5Y6T0</accession>
<dbReference type="Pfam" id="PF12171">
    <property type="entry name" value="zf-C2H2_jaz"/>
    <property type="match status" value="1"/>
</dbReference>
<feature type="domain" description="C2H2-type" evidence="6">
    <location>
        <begin position="105"/>
        <end position="127"/>
    </location>
</feature>
<organism evidence="7 8">
    <name type="scientific">Aaosphaeria arxii CBS 175.79</name>
    <dbReference type="NCBI Taxonomy" id="1450172"/>
    <lineage>
        <taxon>Eukaryota</taxon>
        <taxon>Fungi</taxon>
        <taxon>Dikarya</taxon>
        <taxon>Ascomycota</taxon>
        <taxon>Pezizomycotina</taxon>
        <taxon>Dothideomycetes</taxon>
        <taxon>Pleosporomycetidae</taxon>
        <taxon>Pleosporales</taxon>
        <taxon>Pleosporales incertae sedis</taxon>
        <taxon>Aaosphaeria</taxon>
    </lineage>
</organism>
<evidence type="ECO:0000256" key="2">
    <source>
        <dbReference type="ARBA" id="ARBA00022771"/>
    </source>
</evidence>
<dbReference type="InterPro" id="IPR013087">
    <property type="entry name" value="Znf_C2H2_type"/>
</dbReference>
<dbReference type="InterPro" id="IPR022755">
    <property type="entry name" value="Znf_C2H2_jaz"/>
</dbReference>
<dbReference type="GO" id="GO:0046540">
    <property type="term" value="C:U4/U6 x U5 tri-snRNP complex"/>
    <property type="evidence" value="ECO:0007669"/>
    <property type="project" value="TreeGrafter"/>
</dbReference>
<name>A0A6A5Y6T0_9PLEO</name>
<evidence type="ECO:0000256" key="5">
    <source>
        <dbReference type="SAM" id="MobiDB-lite"/>
    </source>
</evidence>
<evidence type="ECO:0000256" key="4">
    <source>
        <dbReference type="ARBA" id="ARBA00023242"/>
    </source>
</evidence>
<dbReference type="InterPro" id="IPR036236">
    <property type="entry name" value="Znf_C2H2_sf"/>
</dbReference>
<dbReference type="GO" id="GO:0000398">
    <property type="term" value="P:mRNA splicing, via spliceosome"/>
    <property type="evidence" value="ECO:0007669"/>
    <property type="project" value="InterPro"/>
</dbReference>
<reference evidence="7" key="1">
    <citation type="journal article" date="2020" name="Stud. Mycol.">
        <title>101 Dothideomycetes genomes: a test case for predicting lifestyles and emergence of pathogens.</title>
        <authorList>
            <person name="Haridas S."/>
            <person name="Albert R."/>
            <person name="Binder M."/>
            <person name="Bloem J."/>
            <person name="Labutti K."/>
            <person name="Salamov A."/>
            <person name="Andreopoulos B."/>
            <person name="Baker S."/>
            <person name="Barry K."/>
            <person name="Bills G."/>
            <person name="Bluhm B."/>
            <person name="Cannon C."/>
            <person name="Castanera R."/>
            <person name="Culley D."/>
            <person name="Daum C."/>
            <person name="Ezra D."/>
            <person name="Gonzalez J."/>
            <person name="Henrissat B."/>
            <person name="Kuo A."/>
            <person name="Liang C."/>
            <person name="Lipzen A."/>
            <person name="Lutzoni F."/>
            <person name="Magnuson J."/>
            <person name="Mondo S."/>
            <person name="Nolan M."/>
            <person name="Ohm R."/>
            <person name="Pangilinan J."/>
            <person name="Park H.-J."/>
            <person name="Ramirez L."/>
            <person name="Alfaro M."/>
            <person name="Sun H."/>
            <person name="Tritt A."/>
            <person name="Yoshinaga Y."/>
            <person name="Zwiers L.-H."/>
            <person name="Turgeon B."/>
            <person name="Goodwin S."/>
            <person name="Spatafora J."/>
            <person name="Crous P."/>
            <person name="Grigoriev I."/>
        </authorList>
    </citation>
    <scope>NUCLEOTIDE SEQUENCE</scope>
    <source>
        <strain evidence="7">CBS 175.79</strain>
    </source>
</reference>
<keyword evidence="2" id="KW-0863">Zinc-finger</keyword>
<dbReference type="Proteomes" id="UP000799778">
    <property type="component" value="Unassembled WGS sequence"/>
</dbReference>
<evidence type="ECO:0000256" key="1">
    <source>
        <dbReference type="ARBA" id="ARBA00022723"/>
    </source>
</evidence>
<keyword evidence="3" id="KW-0862">Zinc</keyword>
<dbReference type="SUPFAM" id="SSF57667">
    <property type="entry name" value="beta-beta-alpha zinc fingers"/>
    <property type="match status" value="1"/>
</dbReference>
<feature type="region of interest" description="Disordered" evidence="5">
    <location>
        <begin position="174"/>
        <end position="216"/>
    </location>
</feature>
<keyword evidence="8" id="KW-1185">Reference proteome</keyword>
<dbReference type="PANTHER" id="PTHR45986:SF1">
    <property type="entry name" value="ZINC FINGER MATRIN-TYPE PROTEIN 2"/>
    <property type="match status" value="1"/>
</dbReference>
<feature type="compositionally biased region" description="Basic and acidic residues" evidence="5">
    <location>
        <begin position="198"/>
        <end position="216"/>
    </location>
</feature>
<feature type="compositionally biased region" description="Basic and acidic residues" evidence="5">
    <location>
        <begin position="16"/>
        <end position="47"/>
    </location>
</feature>
<dbReference type="PANTHER" id="PTHR45986">
    <property type="entry name" value="ZINC FINGER MATRIN-TYPE PROTEIN 2"/>
    <property type="match status" value="1"/>
</dbReference>
<dbReference type="GO" id="GO:0005681">
    <property type="term" value="C:spliceosomal complex"/>
    <property type="evidence" value="ECO:0007669"/>
    <property type="project" value="InterPro"/>
</dbReference>
<protein>
    <recommendedName>
        <fullName evidence="6">C2H2-type domain-containing protein</fullName>
    </recommendedName>
</protein>
<dbReference type="RefSeq" id="XP_033389066.1">
    <property type="nucleotide sequence ID" value="XM_033534616.1"/>
</dbReference>
<keyword evidence="1" id="KW-0479">Metal-binding</keyword>
<dbReference type="GeneID" id="54292013"/>
<dbReference type="OrthoDB" id="30343at2759"/>
<feature type="region of interest" description="Disordered" evidence="5">
    <location>
        <begin position="1"/>
        <end position="68"/>
    </location>
</feature>
<evidence type="ECO:0000259" key="6">
    <source>
        <dbReference type="PROSITE" id="PS00028"/>
    </source>
</evidence>